<dbReference type="RefSeq" id="WP_013375039.1">
    <property type="nucleotide sequence ID" value="NC_014623.1"/>
</dbReference>
<organism evidence="2 3">
    <name type="scientific">Stigmatella aurantiaca (strain DW4/3-1)</name>
    <dbReference type="NCBI Taxonomy" id="378806"/>
    <lineage>
        <taxon>Bacteria</taxon>
        <taxon>Pseudomonadati</taxon>
        <taxon>Myxococcota</taxon>
        <taxon>Myxococcia</taxon>
        <taxon>Myxococcales</taxon>
        <taxon>Cystobacterineae</taxon>
        <taxon>Archangiaceae</taxon>
        <taxon>Stigmatella</taxon>
    </lineage>
</organism>
<dbReference type="AlphaFoldDB" id="E3FZP5"/>
<dbReference type="KEGG" id="sur:STAUR_2106"/>
<dbReference type="Proteomes" id="UP000001351">
    <property type="component" value="Chromosome"/>
</dbReference>
<feature type="region of interest" description="Disordered" evidence="1">
    <location>
        <begin position="176"/>
        <end position="199"/>
    </location>
</feature>
<dbReference type="PROSITE" id="PS51257">
    <property type="entry name" value="PROKAR_LIPOPROTEIN"/>
    <property type="match status" value="1"/>
</dbReference>
<dbReference type="OrthoDB" id="5510605at2"/>
<reference evidence="2 3" key="1">
    <citation type="journal article" date="2011" name="Mol. Biol. Evol.">
        <title>Comparative genomic analysis of fruiting body formation in Myxococcales.</title>
        <authorList>
            <person name="Huntley S."/>
            <person name="Hamann N."/>
            <person name="Wegener-Feldbrugge S."/>
            <person name="Treuner-Lange A."/>
            <person name="Kube M."/>
            <person name="Reinhardt R."/>
            <person name="Klages S."/>
            <person name="Muller R."/>
            <person name="Ronning C.M."/>
            <person name="Nierman W.C."/>
            <person name="Sogaard-Andersen L."/>
        </authorList>
    </citation>
    <scope>NUCLEOTIDE SEQUENCE [LARGE SCALE GENOMIC DNA]</scope>
    <source>
        <strain evidence="2 3">DW4/3-1</strain>
    </source>
</reference>
<protein>
    <submittedName>
        <fullName evidence="2">Conserved uncharacterized protein</fullName>
    </submittedName>
</protein>
<evidence type="ECO:0000313" key="2">
    <source>
        <dbReference type="EMBL" id="ADO69910.1"/>
    </source>
</evidence>
<accession>E3FZP5</accession>
<dbReference type="EMBL" id="CP002271">
    <property type="protein sequence ID" value="ADO69910.1"/>
    <property type="molecule type" value="Genomic_DNA"/>
</dbReference>
<evidence type="ECO:0000313" key="3">
    <source>
        <dbReference type="Proteomes" id="UP000001351"/>
    </source>
</evidence>
<dbReference type="HOGENOM" id="CLU_096022_0_0_7"/>
<gene>
    <name evidence="2" type="ordered locus">STAUR_2106</name>
</gene>
<keyword evidence="3" id="KW-1185">Reference proteome</keyword>
<proteinExistence type="predicted"/>
<sequence>MRPGWGVGLVTVLTLGACRERIPSAVEDAGPRAPTVAWQGPGCETLMPADLLELTLPGFTGKEERACPTCGPLCTFRSEAEPGITVSLTYDCQPRAPQTEARELLAPTLNAGGVEVPALGRAAARRGPVPGMLQVVAWDDDTPCVLAVTWLGAGSERAVEVLRTALRATQPALLQPDAGVPTALPEAPLPEPAFDGGLP</sequence>
<name>E3FZP5_STIAD</name>
<dbReference type="eggNOG" id="ENOG5032P41">
    <property type="taxonomic scope" value="Bacteria"/>
</dbReference>
<evidence type="ECO:0000256" key="1">
    <source>
        <dbReference type="SAM" id="MobiDB-lite"/>
    </source>
</evidence>
<dbReference type="STRING" id="378806.STAUR_2106"/>